<dbReference type="Proteomes" id="UP000003959">
    <property type="component" value="Unassembled WGS sequence"/>
</dbReference>
<gene>
    <name evidence="1" type="ORF">LYNGBM3L_60690</name>
</gene>
<proteinExistence type="predicted"/>
<evidence type="ECO:0000313" key="2">
    <source>
        <dbReference type="Proteomes" id="UP000003959"/>
    </source>
</evidence>
<protein>
    <submittedName>
        <fullName evidence="1">Uncharacterized protein</fullName>
    </submittedName>
</protein>
<dbReference type="EMBL" id="GL890967">
    <property type="protein sequence ID" value="EGJ29677.1"/>
    <property type="molecule type" value="Genomic_DNA"/>
</dbReference>
<name>F4Y087_9CYAN</name>
<organism evidence="1 2">
    <name type="scientific">Moorena producens 3L</name>
    <dbReference type="NCBI Taxonomy" id="489825"/>
    <lineage>
        <taxon>Bacteria</taxon>
        <taxon>Bacillati</taxon>
        <taxon>Cyanobacteriota</taxon>
        <taxon>Cyanophyceae</taxon>
        <taxon>Coleofasciculales</taxon>
        <taxon>Coleofasciculaceae</taxon>
        <taxon>Moorena</taxon>
    </lineage>
</organism>
<dbReference type="HOGENOM" id="CLU_2094090_0_0_3"/>
<reference evidence="2" key="1">
    <citation type="journal article" date="2011" name="Proc. Natl. Acad. Sci. U.S.A.">
        <title>Genomic insights into the physiology and ecology of the marine filamentous cyanobacterium Lyngbya majuscula.</title>
        <authorList>
            <person name="Jones A.C."/>
            <person name="Monroe E.A."/>
            <person name="Podell S."/>
            <person name="Hess W.R."/>
            <person name="Klages S."/>
            <person name="Esquenazi E."/>
            <person name="Niessen S."/>
            <person name="Hoover H."/>
            <person name="Rothmann M."/>
            <person name="Lasken R.S."/>
            <person name="Yates J.R.III."/>
            <person name="Reinhardt R."/>
            <person name="Kube M."/>
            <person name="Burkart M.D."/>
            <person name="Allen E.E."/>
            <person name="Dorrestein P.C."/>
            <person name="Gerwick W.H."/>
            <person name="Gerwick L."/>
        </authorList>
    </citation>
    <scope>NUCLEOTIDE SEQUENCE [LARGE SCALE GENOMIC DNA]</scope>
    <source>
        <strain evidence="2">3L</strain>
    </source>
</reference>
<dbReference type="AlphaFoldDB" id="F4Y087"/>
<evidence type="ECO:0000313" key="1">
    <source>
        <dbReference type="EMBL" id="EGJ29677.1"/>
    </source>
</evidence>
<keyword evidence="2" id="KW-1185">Reference proteome</keyword>
<sequence length="116" mass="12923">MPFQVSVKTILTLIRTILSGVPDNVHQVIINIINGFVKRALRKYETSLGLRQNYSKKTIASRTLQVDLLSNCKHSAFSIQLSAFSIQLSAFSIQHSAISIQLSAFSIQHSAFSYQP</sequence>
<accession>F4Y087</accession>